<dbReference type="GO" id="GO:0097163">
    <property type="term" value="F:sulfur carrier activity"/>
    <property type="evidence" value="ECO:0007669"/>
    <property type="project" value="TreeGrafter"/>
</dbReference>
<comment type="caution">
    <text evidence="7">The sequence shown here is derived from an EMBL/GenBank/DDBJ whole genome shotgun (WGS) entry which is preliminary data.</text>
</comment>
<evidence type="ECO:0000256" key="3">
    <source>
        <dbReference type="ARBA" id="ARBA00007067"/>
    </source>
</evidence>
<dbReference type="Pfam" id="PF02635">
    <property type="entry name" value="DsrE"/>
    <property type="match status" value="1"/>
</dbReference>
<dbReference type="GO" id="GO:0002143">
    <property type="term" value="P:tRNA wobble position uridine thiolation"/>
    <property type="evidence" value="ECO:0007669"/>
    <property type="project" value="TreeGrafter"/>
</dbReference>
<dbReference type="PANTHER" id="PTHR34874:SF3">
    <property type="entry name" value="SULFURTRANSFERASE TUSD"/>
    <property type="match status" value="1"/>
</dbReference>
<comment type="function">
    <text evidence="1">Could be part of a sulfur-relay system.</text>
</comment>
<accession>A0A9X4IUV1</accession>
<comment type="similarity">
    <text evidence="3">Belongs to the DsrE/TusD family.</text>
</comment>
<dbReference type="NCBIfam" id="NF001237">
    <property type="entry name" value="PRK00207.1"/>
    <property type="match status" value="1"/>
</dbReference>
<dbReference type="PANTHER" id="PTHR34874">
    <property type="entry name" value="PROTEIN YCHN"/>
    <property type="match status" value="1"/>
</dbReference>
<dbReference type="GO" id="GO:1990228">
    <property type="term" value="C:sulfurtransferase complex"/>
    <property type="evidence" value="ECO:0007669"/>
    <property type="project" value="TreeGrafter"/>
</dbReference>
<dbReference type="InterPro" id="IPR017463">
    <property type="entry name" value="Sulphur_relay_TusD/DsrE"/>
</dbReference>
<dbReference type="SUPFAM" id="SSF75169">
    <property type="entry name" value="DsrEFH-like"/>
    <property type="match status" value="1"/>
</dbReference>
<evidence type="ECO:0000256" key="2">
    <source>
        <dbReference type="ARBA" id="ARBA00004496"/>
    </source>
</evidence>
<proteinExistence type="inferred from homology"/>
<dbReference type="InterPro" id="IPR027396">
    <property type="entry name" value="DsrEFH-like"/>
</dbReference>
<name>A0A9X4IUV1_9VIBR</name>
<protein>
    <recommendedName>
        <fullName evidence="4">Sulfurtransferase TusD homolog</fullName>
    </recommendedName>
</protein>
<sequence length="134" mass="14536">MVVSQTLTYTLLVNGSVYGSQSARSAYCFACAVIEKGHTLSSVFFYQDGVLNGSSITAPANDEFDLVKAWQQLARKHNVKLETCVAAALRRGIISDGEAQQHQLATHNLADNFEQTGLGSLAEALLTQNRVVQF</sequence>
<dbReference type="Gene3D" id="3.40.1260.10">
    <property type="entry name" value="DsrEFH-like"/>
    <property type="match status" value="1"/>
</dbReference>
<keyword evidence="6 7" id="KW-0808">Transferase</keyword>
<evidence type="ECO:0000256" key="4">
    <source>
        <dbReference type="ARBA" id="ARBA00020425"/>
    </source>
</evidence>
<dbReference type="NCBIfam" id="TIGR03012">
    <property type="entry name" value="sulf_tusD_dsrE"/>
    <property type="match status" value="1"/>
</dbReference>
<evidence type="ECO:0000256" key="6">
    <source>
        <dbReference type="ARBA" id="ARBA00022679"/>
    </source>
</evidence>
<reference evidence="7" key="1">
    <citation type="submission" date="2022-02" db="EMBL/GenBank/DDBJ databases">
        <title>Emergence and expansion in Europe of a Vibrio aestuarianus clonal complex pathogenic for oysters.</title>
        <authorList>
            <person name="Mesnil A."/>
            <person name="Travers M.-A."/>
        </authorList>
    </citation>
    <scope>NUCLEOTIDE SEQUENCE</scope>
    <source>
        <strain evidence="7">19_064_11T1</strain>
    </source>
</reference>
<dbReference type="InterPro" id="IPR003787">
    <property type="entry name" value="Sulphur_relay_DsrE/F-like"/>
</dbReference>
<evidence type="ECO:0000256" key="5">
    <source>
        <dbReference type="ARBA" id="ARBA00022490"/>
    </source>
</evidence>
<dbReference type="EMBL" id="JAKNBA010000035">
    <property type="protein sequence ID" value="MDE1243660.1"/>
    <property type="molecule type" value="Genomic_DNA"/>
</dbReference>
<dbReference type="Proteomes" id="UP001140979">
    <property type="component" value="Unassembled WGS sequence"/>
</dbReference>
<organism evidence="7 8">
    <name type="scientific">Vibrio aestuarianus</name>
    <dbReference type="NCBI Taxonomy" id="28171"/>
    <lineage>
        <taxon>Bacteria</taxon>
        <taxon>Pseudomonadati</taxon>
        <taxon>Pseudomonadota</taxon>
        <taxon>Gammaproteobacteria</taxon>
        <taxon>Vibrionales</taxon>
        <taxon>Vibrionaceae</taxon>
        <taxon>Vibrio</taxon>
    </lineage>
</organism>
<dbReference type="AlphaFoldDB" id="A0A9X4IUV1"/>
<gene>
    <name evidence="7" type="primary">tusD</name>
    <name evidence="7" type="ORF">L9W94_16170</name>
</gene>
<dbReference type="GO" id="GO:0016783">
    <property type="term" value="F:sulfurtransferase activity"/>
    <property type="evidence" value="ECO:0007669"/>
    <property type="project" value="InterPro"/>
</dbReference>
<evidence type="ECO:0000313" key="8">
    <source>
        <dbReference type="Proteomes" id="UP001140979"/>
    </source>
</evidence>
<evidence type="ECO:0000256" key="1">
    <source>
        <dbReference type="ARBA" id="ARBA00002850"/>
    </source>
</evidence>
<dbReference type="FunFam" id="3.40.1260.10:FF:000001">
    <property type="entry name" value="Sulfurtransferase TusD"/>
    <property type="match status" value="1"/>
</dbReference>
<keyword evidence="5" id="KW-0963">Cytoplasm</keyword>
<comment type="subcellular location">
    <subcellularLocation>
        <location evidence="2">Cytoplasm</location>
    </subcellularLocation>
</comment>
<evidence type="ECO:0000313" key="7">
    <source>
        <dbReference type="EMBL" id="MDE1243660.1"/>
    </source>
</evidence>